<dbReference type="AlphaFoldDB" id="A0AAN8QG38"/>
<evidence type="ECO:0000256" key="5">
    <source>
        <dbReference type="SAM" id="Phobius"/>
    </source>
</evidence>
<reference evidence="7 8" key="1">
    <citation type="submission" date="2021-04" db="EMBL/GenBank/DDBJ databases">
        <authorList>
            <person name="De Guttry C."/>
            <person name="Zahm M."/>
            <person name="Klopp C."/>
            <person name="Cabau C."/>
            <person name="Louis A."/>
            <person name="Berthelot C."/>
            <person name="Parey E."/>
            <person name="Roest Crollius H."/>
            <person name="Montfort J."/>
            <person name="Robinson-Rechavi M."/>
            <person name="Bucao C."/>
            <person name="Bouchez O."/>
            <person name="Gislard M."/>
            <person name="Lluch J."/>
            <person name="Milhes M."/>
            <person name="Lampietro C."/>
            <person name="Lopez Roques C."/>
            <person name="Donnadieu C."/>
            <person name="Braasch I."/>
            <person name="Desvignes T."/>
            <person name="Postlethwait J."/>
            <person name="Bobe J."/>
            <person name="Wedekind C."/>
            <person name="Guiguen Y."/>
        </authorList>
    </citation>
    <scope>NUCLEOTIDE SEQUENCE [LARGE SCALE GENOMIC DNA]</scope>
    <source>
        <strain evidence="7">Cs_M1</strain>
        <tissue evidence="7">Blood</tissue>
    </source>
</reference>
<dbReference type="PANTHER" id="PTHR21497:SF27">
    <property type="entry name" value="E3 UBIQUITIN-PROTEIN LIGASE UBR1"/>
    <property type="match status" value="1"/>
</dbReference>
<feature type="domain" description="UBR-type" evidence="6">
    <location>
        <begin position="2"/>
        <end position="42"/>
    </location>
</feature>
<keyword evidence="3 4" id="KW-0862">Zinc</keyword>
<dbReference type="GO" id="GO:0000151">
    <property type="term" value="C:ubiquitin ligase complex"/>
    <property type="evidence" value="ECO:0007669"/>
    <property type="project" value="TreeGrafter"/>
</dbReference>
<organism evidence="7 8">
    <name type="scientific">Coregonus suidteri</name>
    <dbReference type="NCBI Taxonomy" id="861788"/>
    <lineage>
        <taxon>Eukaryota</taxon>
        <taxon>Metazoa</taxon>
        <taxon>Chordata</taxon>
        <taxon>Craniata</taxon>
        <taxon>Vertebrata</taxon>
        <taxon>Euteleostomi</taxon>
        <taxon>Actinopterygii</taxon>
        <taxon>Neopterygii</taxon>
        <taxon>Teleostei</taxon>
        <taxon>Protacanthopterygii</taxon>
        <taxon>Salmoniformes</taxon>
        <taxon>Salmonidae</taxon>
        <taxon>Coregoninae</taxon>
        <taxon>Coregonus</taxon>
    </lineage>
</organism>
<keyword evidence="5" id="KW-0812">Transmembrane</keyword>
<sequence length="137" mass="15460">MDCFQDSVHKGHRYKMHASSGGGFCDCGDWEAWKTGPCCSKHDPHLLFHSMLMTSVCFFSCLELENARVWESDAWAACVTKQITAGMIEAEGGWLQRGFIENKGMRKSQSSDYIIWSTYVILSLINNVSISTWNGFC</sequence>
<dbReference type="InterPro" id="IPR039164">
    <property type="entry name" value="UBR1-like"/>
</dbReference>
<dbReference type="Gene3D" id="2.10.110.30">
    <property type="match status" value="1"/>
</dbReference>
<accession>A0AAN8QG38</accession>
<evidence type="ECO:0000259" key="6">
    <source>
        <dbReference type="Pfam" id="PF02207"/>
    </source>
</evidence>
<dbReference type="GO" id="GO:0061630">
    <property type="term" value="F:ubiquitin protein ligase activity"/>
    <property type="evidence" value="ECO:0007669"/>
    <property type="project" value="UniProtKB-UniRule"/>
</dbReference>
<feature type="transmembrane region" description="Helical" evidence="5">
    <location>
        <begin position="113"/>
        <end position="133"/>
    </location>
</feature>
<keyword evidence="5" id="KW-1133">Transmembrane helix</keyword>
<keyword evidence="1 4" id="KW-0479">Metal-binding</keyword>
<evidence type="ECO:0000313" key="8">
    <source>
        <dbReference type="Proteomes" id="UP001356427"/>
    </source>
</evidence>
<comment type="caution">
    <text evidence="7">The sequence shown here is derived from an EMBL/GenBank/DDBJ whole genome shotgun (WGS) entry which is preliminary data.</text>
</comment>
<dbReference type="EMBL" id="JAGTTL010000023">
    <property type="protein sequence ID" value="KAK6304459.1"/>
    <property type="molecule type" value="Genomic_DNA"/>
</dbReference>
<comment type="similarity">
    <text evidence="4">Belongs to the E3 ubiquitin-protein ligase UBR1-like family.</text>
</comment>
<keyword evidence="4" id="KW-0833">Ubl conjugation pathway</keyword>
<dbReference type="GO" id="GO:0016567">
    <property type="term" value="P:protein ubiquitination"/>
    <property type="evidence" value="ECO:0007669"/>
    <property type="project" value="UniProtKB-UniRule"/>
</dbReference>
<evidence type="ECO:0000256" key="1">
    <source>
        <dbReference type="ARBA" id="ARBA00022723"/>
    </source>
</evidence>
<gene>
    <name evidence="7" type="ORF">J4Q44_G00250450</name>
</gene>
<protein>
    <recommendedName>
        <fullName evidence="4">E3 ubiquitin-protein ligase</fullName>
        <ecNumber evidence="4">2.3.2.27</ecNumber>
    </recommendedName>
</protein>
<keyword evidence="4" id="KW-0808">Transferase</keyword>
<evidence type="ECO:0000256" key="4">
    <source>
        <dbReference type="RuleBase" id="RU366018"/>
    </source>
</evidence>
<evidence type="ECO:0000313" key="7">
    <source>
        <dbReference type="EMBL" id="KAK6304459.1"/>
    </source>
</evidence>
<dbReference type="GO" id="GO:0005737">
    <property type="term" value="C:cytoplasm"/>
    <property type="evidence" value="ECO:0007669"/>
    <property type="project" value="TreeGrafter"/>
</dbReference>
<keyword evidence="5" id="KW-0472">Membrane</keyword>
<dbReference type="Pfam" id="PF02207">
    <property type="entry name" value="zf-UBR"/>
    <property type="match status" value="1"/>
</dbReference>
<evidence type="ECO:0000256" key="3">
    <source>
        <dbReference type="ARBA" id="ARBA00022833"/>
    </source>
</evidence>
<comment type="pathway">
    <text evidence="4">Protein modification; protein ubiquitination.</text>
</comment>
<comment type="catalytic activity">
    <reaction evidence="4">
        <text>S-ubiquitinyl-[E2 ubiquitin-conjugating enzyme]-L-cysteine + [acceptor protein]-L-lysine = [E2 ubiquitin-conjugating enzyme]-L-cysteine + N(6)-ubiquitinyl-[acceptor protein]-L-lysine.</text>
        <dbReference type="EC" id="2.3.2.27"/>
    </reaction>
</comment>
<dbReference type="GO" id="GO:0008270">
    <property type="term" value="F:zinc ion binding"/>
    <property type="evidence" value="ECO:0007669"/>
    <property type="project" value="UniProtKB-UniRule"/>
</dbReference>
<proteinExistence type="inferred from homology"/>
<dbReference type="EC" id="2.3.2.27" evidence="4"/>
<dbReference type="PANTHER" id="PTHR21497">
    <property type="entry name" value="UBIQUITIN LIGASE E3 ALPHA-RELATED"/>
    <property type="match status" value="1"/>
</dbReference>
<comment type="function">
    <text evidence="4">Ubiquitin ligase protein which is a component of the N-end rule pathway. Recognizes and binds to proteins bearing specific N-terminal residues that are destabilizing according to the N-end rule, leading to their ubiquitination and subsequent degradation.</text>
</comment>
<keyword evidence="2 4" id="KW-0863">Zinc-finger</keyword>
<dbReference type="GO" id="GO:0071596">
    <property type="term" value="P:ubiquitin-dependent protein catabolic process via the N-end rule pathway"/>
    <property type="evidence" value="ECO:0007669"/>
    <property type="project" value="UniProtKB-UniRule"/>
</dbReference>
<keyword evidence="8" id="KW-1185">Reference proteome</keyword>
<dbReference type="InterPro" id="IPR003126">
    <property type="entry name" value="Znf_UBR"/>
</dbReference>
<evidence type="ECO:0000256" key="2">
    <source>
        <dbReference type="ARBA" id="ARBA00022771"/>
    </source>
</evidence>
<dbReference type="Proteomes" id="UP001356427">
    <property type="component" value="Unassembled WGS sequence"/>
</dbReference>
<name>A0AAN8QG38_9TELE</name>